<keyword evidence="10" id="KW-1185">Reference proteome</keyword>
<proteinExistence type="inferred from homology"/>
<keyword evidence="6 7" id="KW-0234">DNA repair</keyword>
<evidence type="ECO:0000313" key="9">
    <source>
        <dbReference type="EMBL" id="MCL6657639.1"/>
    </source>
</evidence>
<dbReference type="PROSITE" id="PS51432">
    <property type="entry name" value="AP_NUCLEASE_F2_4"/>
    <property type="match status" value="1"/>
</dbReference>
<name>A0ABT0R9N5_9BACT</name>
<evidence type="ECO:0000256" key="3">
    <source>
        <dbReference type="ARBA" id="ARBA00022763"/>
    </source>
</evidence>
<dbReference type="PROSITE" id="PS00730">
    <property type="entry name" value="AP_NUCLEASE_F2_2"/>
    <property type="match status" value="1"/>
</dbReference>
<feature type="binding site" evidence="7">
    <location>
        <position position="160"/>
    </location>
    <ligand>
        <name>Zn(2+)</name>
        <dbReference type="ChEBI" id="CHEBI:29105"/>
        <label>1</label>
    </ligand>
</feature>
<dbReference type="Pfam" id="PF01261">
    <property type="entry name" value="AP_endonuc_2"/>
    <property type="match status" value="1"/>
</dbReference>
<dbReference type="InterPro" id="IPR018246">
    <property type="entry name" value="AP_endonuc_F2_Zn_BS"/>
</dbReference>
<reference evidence="9 10" key="1">
    <citation type="submission" date="2022-03" db="EMBL/GenBank/DDBJ databases">
        <title>Taxonomic description of new species and reclassification of some bacterial strains.</title>
        <authorList>
            <person name="Ndongo S."/>
        </authorList>
    </citation>
    <scope>NUCLEOTIDE SEQUENCE [LARGE SCALE GENOMIC DNA]</scope>
    <source>
        <strain evidence="9 10">Marseille-P6666</strain>
    </source>
</reference>
<feature type="binding site" evidence="7">
    <location>
        <position position="242"/>
    </location>
    <ligand>
        <name>Zn(2+)</name>
        <dbReference type="ChEBI" id="CHEBI:29105"/>
        <label>3</label>
    </ligand>
</feature>
<protein>
    <recommendedName>
        <fullName evidence="7">Probable endonuclease 4</fullName>
        <ecNumber evidence="7">3.1.21.2</ecNumber>
    </recommendedName>
    <alternativeName>
        <fullName evidence="7">Endodeoxyribonuclease IV</fullName>
    </alternativeName>
    <alternativeName>
        <fullName evidence="7">Endonuclease IV</fullName>
    </alternativeName>
</protein>
<dbReference type="InterPro" id="IPR001719">
    <property type="entry name" value="AP_endonuc_2"/>
</dbReference>
<keyword evidence="4 7" id="KW-0378">Hydrolase</keyword>
<dbReference type="EC" id="3.1.21.2" evidence="7"/>
<evidence type="ECO:0000256" key="7">
    <source>
        <dbReference type="HAMAP-Rule" id="MF_00152"/>
    </source>
</evidence>
<comment type="catalytic activity">
    <reaction evidence="7">
        <text>Endonucleolytic cleavage to 5'-phosphooligonucleotide end-products.</text>
        <dbReference type="EC" id="3.1.21.2"/>
    </reaction>
</comment>
<feature type="binding site" evidence="7">
    <location>
        <position position="197"/>
    </location>
    <ligand>
        <name>Zn(2+)</name>
        <dbReference type="ChEBI" id="CHEBI:29105"/>
        <label>3</label>
    </ligand>
</feature>
<dbReference type="EMBL" id="JAMGSI010000002">
    <property type="protein sequence ID" value="MCL6657639.1"/>
    <property type="molecule type" value="Genomic_DNA"/>
</dbReference>
<dbReference type="PANTHER" id="PTHR21445">
    <property type="entry name" value="ENDONUCLEASE IV ENDODEOXYRIBONUCLEASE IV"/>
    <property type="match status" value="1"/>
</dbReference>
<dbReference type="InterPro" id="IPR036237">
    <property type="entry name" value="Xyl_isomerase-like_sf"/>
</dbReference>
<evidence type="ECO:0000256" key="6">
    <source>
        <dbReference type="ARBA" id="ARBA00023204"/>
    </source>
</evidence>
<feature type="domain" description="Xylose isomerase-like TIM barrel" evidence="8">
    <location>
        <begin position="38"/>
        <end position="291"/>
    </location>
</feature>
<feature type="binding site" evidence="7">
    <location>
        <position position="194"/>
    </location>
    <ligand>
        <name>Zn(2+)</name>
        <dbReference type="ChEBI" id="CHEBI:29105"/>
        <label>2</label>
    </ligand>
</feature>
<feature type="binding site" evidence="7">
    <location>
        <position position="125"/>
    </location>
    <ligand>
        <name>Zn(2+)</name>
        <dbReference type="ChEBI" id="CHEBI:29105"/>
        <label>1</label>
    </ligand>
</feature>
<dbReference type="PANTHER" id="PTHR21445:SF0">
    <property type="entry name" value="APURINIC-APYRIMIDINIC ENDONUCLEASE"/>
    <property type="match status" value="1"/>
</dbReference>
<dbReference type="HAMAP" id="MF_00152">
    <property type="entry name" value="Nfo"/>
    <property type="match status" value="1"/>
</dbReference>
<evidence type="ECO:0000313" key="10">
    <source>
        <dbReference type="Proteomes" id="UP001202031"/>
    </source>
</evidence>
<keyword evidence="2 7" id="KW-0479">Metal-binding</keyword>
<comment type="function">
    <text evidence="7">Endonuclease IV plays a role in DNA repair. It cleaves phosphodiester bonds at apurinic or apyrimidinic (AP) sites, generating a 3'-hydroxyl group and a 5'-terminal sugar phosphate.</text>
</comment>
<feature type="binding site" evidence="7">
    <location>
        <position position="244"/>
    </location>
    <ligand>
        <name>Zn(2+)</name>
        <dbReference type="ChEBI" id="CHEBI:29105"/>
        <label>3</label>
    </ligand>
</feature>
<keyword evidence="7" id="KW-0255">Endonuclease</keyword>
<comment type="cofactor">
    <cofactor evidence="7">
        <name>Zn(2+)</name>
        <dbReference type="ChEBI" id="CHEBI:29105"/>
    </cofactor>
    <text evidence="7">Binds 3 Zn(2+) ions.</text>
</comment>
<dbReference type="InterPro" id="IPR013022">
    <property type="entry name" value="Xyl_isomerase-like_TIM-brl"/>
</dbReference>
<gene>
    <name evidence="7" type="primary">nfo</name>
    <name evidence="9" type="ORF">M8N44_09975</name>
</gene>
<comment type="caution">
    <text evidence="9">The sequence shown here is derived from an EMBL/GenBank/DDBJ whole genome shotgun (WGS) entry which is preliminary data.</text>
</comment>
<feature type="binding site" evidence="7">
    <location>
        <position position="160"/>
    </location>
    <ligand>
        <name>Zn(2+)</name>
        <dbReference type="ChEBI" id="CHEBI:29105"/>
        <label>2</label>
    </ligand>
</feature>
<dbReference type="Proteomes" id="UP001202031">
    <property type="component" value="Unassembled WGS sequence"/>
</dbReference>
<evidence type="ECO:0000259" key="8">
    <source>
        <dbReference type="Pfam" id="PF01261"/>
    </source>
</evidence>
<dbReference type="SMART" id="SM00518">
    <property type="entry name" value="AP2Ec"/>
    <property type="match status" value="1"/>
</dbReference>
<evidence type="ECO:0000256" key="4">
    <source>
        <dbReference type="ARBA" id="ARBA00022801"/>
    </source>
</evidence>
<keyword evidence="5 7" id="KW-0862">Zinc</keyword>
<dbReference type="Gene3D" id="3.20.20.150">
    <property type="entry name" value="Divalent-metal-dependent TIM barrel enzymes"/>
    <property type="match status" value="1"/>
</dbReference>
<dbReference type="CDD" id="cd00019">
    <property type="entry name" value="AP2Ec"/>
    <property type="match status" value="1"/>
</dbReference>
<feature type="binding site" evidence="7">
    <location>
        <position position="85"/>
    </location>
    <ligand>
        <name>Zn(2+)</name>
        <dbReference type="ChEBI" id="CHEBI:29105"/>
        <label>1</label>
    </ligand>
</feature>
<comment type="similarity">
    <text evidence="1 7">Belongs to the AP endonuclease 2 family.</text>
</comment>
<accession>A0ABT0R9N5</accession>
<feature type="binding site" evidence="7">
    <location>
        <position position="229"/>
    </location>
    <ligand>
        <name>Zn(2+)</name>
        <dbReference type="ChEBI" id="CHEBI:29105"/>
        <label>2</label>
    </ligand>
</feature>
<keyword evidence="7" id="KW-0540">Nuclease</keyword>
<keyword evidence="3 7" id="KW-0227">DNA damage</keyword>
<evidence type="ECO:0000256" key="1">
    <source>
        <dbReference type="ARBA" id="ARBA00005340"/>
    </source>
</evidence>
<evidence type="ECO:0000256" key="5">
    <source>
        <dbReference type="ARBA" id="ARBA00022833"/>
    </source>
</evidence>
<feature type="binding site" evidence="7">
    <location>
        <position position="274"/>
    </location>
    <ligand>
        <name>Zn(2+)</name>
        <dbReference type="ChEBI" id="CHEBI:29105"/>
        <label>2</label>
    </ligand>
</feature>
<evidence type="ECO:0000256" key="2">
    <source>
        <dbReference type="ARBA" id="ARBA00022723"/>
    </source>
</evidence>
<dbReference type="NCBIfam" id="TIGR00587">
    <property type="entry name" value="nfo"/>
    <property type="match status" value="1"/>
</dbReference>
<sequence>MLDTAIPFRYARLHTFTAMLYIGCHLSSAKGYEAMGRVALSIGANTFQFFSRNPRGSKAKAIDEPDIARFLKLAEDNGFSTLLAHAPYTLNPCSADPKVTRFAAQVLREDLELMEHLPGNLYNFHPGSHVGQGVEKGIELVADQLNGVLAPDQKTTVLLETMSGKGSELGKTFEELAAIIERVDLKEKLGVCLDTCHVYSAGYDIVNSLDAVLEQFDSVLGLERLHAIHLNDSMTPFSSFKDHHETIGKGSLGEQAFINIINHPSLREVPFFLETPRDDAGHGEEIAWLKEHYRG</sequence>
<dbReference type="SUPFAM" id="SSF51658">
    <property type="entry name" value="Xylose isomerase-like"/>
    <property type="match status" value="1"/>
</dbReference>
<organism evidence="9 10">
    <name type="scientific">Akkermansia massiliensis</name>
    <dbReference type="NCBI Taxonomy" id="2927224"/>
    <lineage>
        <taxon>Bacteria</taxon>
        <taxon>Pseudomonadati</taxon>
        <taxon>Verrucomicrobiota</taxon>
        <taxon>Verrucomicrobiia</taxon>
        <taxon>Verrucomicrobiales</taxon>
        <taxon>Akkermansiaceae</taxon>
        <taxon>Akkermansia</taxon>
    </lineage>
</organism>